<gene>
    <name evidence="1" type="ORF">DSO57_1032251</name>
</gene>
<evidence type="ECO:0000313" key="1">
    <source>
        <dbReference type="EMBL" id="KAJ9052639.1"/>
    </source>
</evidence>
<dbReference type="Proteomes" id="UP001165960">
    <property type="component" value="Unassembled WGS sequence"/>
</dbReference>
<dbReference type="EMBL" id="QTSX02006630">
    <property type="protein sequence ID" value="KAJ9052639.1"/>
    <property type="molecule type" value="Genomic_DNA"/>
</dbReference>
<protein>
    <submittedName>
        <fullName evidence="1">Uncharacterized protein</fullName>
    </submittedName>
</protein>
<name>A0ACC2RRF9_9FUNG</name>
<reference evidence="1" key="1">
    <citation type="submission" date="2022-04" db="EMBL/GenBank/DDBJ databases">
        <title>Genome of the entomopathogenic fungus Entomophthora muscae.</title>
        <authorList>
            <person name="Elya C."/>
            <person name="Lovett B.R."/>
            <person name="Lee E."/>
            <person name="Macias A.M."/>
            <person name="Hajek A.E."/>
            <person name="De Bivort B.L."/>
            <person name="Kasson M.T."/>
            <person name="De Fine Licht H.H."/>
            <person name="Stajich J.E."/>
        </authorList>
    </citation>
    <scope>NUCLEOTIDE SEQUENCE</scope>
    <source>
        <strain evidence="1">Berkeley</strain>
    </source>
</reference>
<comment type="caution">
    <text evidence="1">The sequence shown here is derived from an EMBL/GenBank/DDBJ whole genome shotgun (WGS) entry which is preliminary data.</text>
</comment>
<proteinExistence type="predicted"/>
<keyword evidence="2" id="KW-1185">Reference proteome</keyword>
<accession>A0ACC2RRF9</accession>
<sequence>MFFAVKLEFLYCTFILSILSINNHTIAFAFSLFEKLLSGSIEEHLNFIKLIEASLAVLIQAGFQAIVVEDFYDEVITQLKKFTPSDYSPAKLEELLLVFQQDDVSNSIVVFLRFLTSAYLKTHSDDYYPFIMDDPSLVQLEASGNPSGILPIDHFCNINIEAMGKESDEIHITLLSTVLKVKVQVAYLDGRSSDDSPTANILTYPAFDLDKSSLETPLTLLYRPGHYDIIYPN</sequence>
<evidence type="ECO:0000313" key="2">
    <source>
        <dbReference type="Proteomes" id="UP001165960"/>
    </source>
</evidence>
<organism evidence="1 2">
    <name type="scientific">Entomophthora muscae</name>
    <dbReference type="NCBI Taxonomy" id="34485"/>
    <lineage>
        <taxon>Eukaryota</taxon>
        <taxon>Fungi</taxon>
        <taxon>Fungi incertae sedis</taxon>
        <taxon>Zoopagomycota</taxon>
        <taxon>Entomophthoromycotina</taxon>
        <taxon>Entomophthoromycetes</taxon>
        <taxon>Entomophthorales</taxon>
        <taxon>Entomophthoraceae</taxon>
        <taxon>Entomophthora</taxon>
    </lineage>
</organism>